<dbReference type="AlphaFoldDB" id="E6MSM0"/>
<keyword evidence="2" id="KW-1185">Reference proteome</keyword>
<gene>
    <name evidence="1" type="ORF">HMPREF9420_2488</name>
</gene>
<organism evidence="1 2">
    <name type="scientific">Segatella salivae DSM 15606</name>
    <dbReference type="NCBI Taxonomy" id="888832"/>
    <lineage>
        <taxon>Bacteria</taxon>
        <taxon>Pseudomonadati</taxon>
        <taxon>Bacteroidota</taxon>
        <taxon>Bacteroidia</taxon>
        <taxon>Bacteroidales</taxon>
        <taxon>Prevotellaceae</taxon>
        <taxon>Segatella</taxon>
    </lineage>
</organism>
<evidence type="ECO:0000313" key="2">
    <source>
        <dbReference type="Proteomes" id="UP000003874"/>
    </source>
</evidence>
<dbReference type="eggNOG" id="COG3012">
    <property type="taxonomic scope" value="Bacteria"/>
</dbReference>
<evidence type="ECO:0000313" key="1">
    <source>
        <dbReference type="EMBL" id="EFV03365.1"/>
    </source>
</evidence>
<dbReference type="STRING" id="888832.HMPREF9420_2488"/>
<dbReference type="HOGENOM" id="CLU_565981_0_0_10"/>
<proteinExistence type="predicted"/>
<dbReference type="EMBL" id="AEQO01000192">
    <property type="protein sequence ID" value="EFV03365.1"/>
    <property type="molecule type" value="Genomic_DNA"/>
</dbReference>
<comment type="caution">
    <text evidence="1">The sequence shown here is derived from an EMBL/GenBank/DDBJ whole genome shotgun (WGS) entry which is preliminary data.</text>
</comment>
<sequence>MSACDIICNIYVNHPPNNDLKTKEMKKKENKKKDSQLSSTTTHFITEEMRLLKIGPCFMSTDIQEIGLGLVIVGRIHQSGKISIAFFLVDSFCLGVKDCGYKLYLKQDEIEDILNMFYNFDFKPCSYEEAHNMIYGAVHFAEKGGIKPNENFELMKYFLAEDNAEIPHIAYEFGRNGEHYLCAKDKEELNRFLPLLQKALGKDVEYIILDEDTEEEEIEEYLERESEYTFKIPDYPRQVTLIHPWVYKELAKEYDKGLPDEQTFSRLLDLPHDELRHDLEQIILYKLGQFHRVPVKKQKEDSVILAAVILLSVVGNEESLGCVLECLHQPEVFYDLYIGDFIVESIMPSLYFTGKNQLKKLMEEMKIPGLYPFAKSVIPEAVLRIAIETPERKAEVVAWFHELLQFIIHDPQHGASVPPVLVGLILDDIITLKAFELLPECKTIIKERLADEDTFRDLKDIEQLMIDENKQMKLTLDYRDIIKCLRGEKNSFGVEIN</sequence>
<name>E6MSM0_9BACT</name>
<dbReference type="Proteomes" id="UP000003874">
    <property type="component" value="Unassembled WGS sequence"/>
</dbReference>
<accession>E6MSM0</accession>
<protein>
    <submittedName>
        <fullName evidence="1">Uncharacterized protein</fullName>
    </submittedName>
</protein>
<reference evidence="1 2" key="1">
    <citation type="submission" date="2010-12" db="EMBL/GenBank/DDBJ databases">
        <authorList>
            <person name="Muzny D."/>
            <person name="Qin X."/>
            <person name="Deng J."/>
            <person name="Jiang H."/>
            <person name="Liu Y."/>
            <person name="Qu J."/>
            <person name="Song X.-Z."/>
            <person name="Zhang L."/>
            <person name="Thornton R."/>
            <person name="Coyle M."/>
            <person name="Francisco L."/>
            <person name="Jackson L."/>
            <person name="Javaid M."/>
            <person name="Korchina V."/>
            <person name="Kovar C."/>
            <person name="Mata R."/>
            <person name="Mathew T."/>
            <person name="Ngo R."/>
            <person name="Nguyen L."/>
            <person name="Nguyen N."/>
            <person name="Okwuonu G."/>
            <person name="Ongeri F."/>
            <person name="Pham C."/>
            <person name="Simmons D."/>
            <person name="Wilczek-Boney K."/>
            <person name="Hale W."/>
            <person name="Jakkamsetti A."/>
            <person name="Pham P."/>
            <person name="Ruth R."/>
            <person name="San Lucas F."/>
            <person name="Warren J."/>
            <person name="Zhang J."/>
            <person name="Zhao Z."/>
            <person name="Zhou C."/>
            <person name="Zhu D."/>
            <person name="Lee S."/>
            <person name="Bess C."/>
            <person name="Blankenburg K."/>
            <person name="Forbes L."/>
            <person name="Fu Q."/>
            <person name="Gubbala S."/>
            <person name="Hirani K."/>
            <person name="Jayaseelan J.C."/>
            <person name="Lara F."/>
            <person name="Munidasa M."/>
            <person name="Palculict T."/>
            <person name="Patil S."/>
            <person name="Pu L.-L."/>
            <person name="Saada N."/>
            <person name="Tang L."/>
            <person name="Weissenberger G."/>
            <person name="Zhu Y."/>
            <person name="Hemphill L."/>
            <person name="Shang Y."/>
            <person name="Youmans B."/>
            <person name="Ayvaz T."/>
            <person name="Ross M."/>
            <person name="Santibanez J."/>
            <person name="Aqrawi P."/>
            <person name="Gross S."/>
            <person name="Joshi V."/>
            <person name="Fowler G."/>
            <person name="Nazareth L."/>
            <person name="Reid J."/>
            <person name="Worley K."/>
            <person name="Petrosino J."/>
            <person name="Highlander S."/>
            <person name="Gibbs R."/>
        </authorList>
    </citation>
    <scope>NUCLEOTIDE SEQUENCE [LARGE SCALE GENOMIC DNA]</scope>
    <source>
        <strain evidence="1 2">DSM 15606</strain>
    </source>
</reference>